<protein>
    <submittedName>
        <fullName evidence="3">DUF6895 family protein</fullName>
    </submittedName>
</protein>
<dbReference type="Proteomes" id="UP001602370">
    <property type="component" value="Unassembled WGS sequence"/>
</dbReference>
<evidence type="ECO:0000313" key="4">
    <source>
        <dbReference type="Proteomes" id="UP001602370"/>
    </source>
</evidence>
<organism evidence="3 4">
    <name type="scientific">Streptomyces flavochromogenes</name>
    <dbReference type="NCBI Taxonomy" id="68199"/>
    <lineage>
        <taxon>Bacteria</taxon>
        <taxon>Bacillati</taxon>
        <taxon>Actinomycetota</taxon>
        <taxon>Actinomycetes</taxon>
        <taxon>Kitasatosporales</taxon>
        <taxon>Streptomycetaceae</taxon>
        <taxon>Streptomyces</taxon>
    </lineage>
</organism>
<comment type="caution">
    <text evidence="3">The sequence shown here is derived from an EMBL/GenBank/DDBJ whole genome shotgun (WGS) entry which is preliminary data.</text>
</comment>
<proteinExistence type="predicted"/>
<name>A0ABW6XQQ7_9ACTN</name>
<accession>A0ABW6XQQ7</accession>
<gene>
    <name evidence="3" type="ORF">ACFY8C_15995</name>
</gene>
<evidence type="ECO:0000256" key="1">
    <source>
        <dbReference type="SAM" id="MobiDB-lite"/>
    </source>
</evidence>
<sequence length="342" mass="36241">MSTRSVGLDEAVASLSMGTRHWIARHAGYLDSPAGHAELPVTPRVKALLQLALLCRYWRESAPTETVLCGATAIVEQAWQRPDFPRLLTLDGRYARQFELMYAALAPAGAVTDAPRAVLARLKGDGYLAPRRKAPYLHLEARFYADLAGAEHEFASYDELYAASLPARAATLPVADLDACVVTHTVFYLSDFGLRDPGLTDQAREQALQVVERLTHHCLALGEWDLVGKLVLAQYCLGADPLGTPSGAAGIRMLAEVQAPDGAIPGKSVVRRAPADATPVQYFRKSYQATLVTALTTLIVGKGRPEAPGAPGGRSTAGADGAARTAGVAGSTGATAGREATR</sequence>
<reference evidence="3 4" key="1">
    <citation type="submission" date="2024-10" db="EMBL/GenBank/DDBJ databases">
        <title>The Natural Products Discovery Center: Release of the First 8490 Sequenced Strains for Exploring Actinobacteria Biosynthetic Diversity.</title>
        <authorList>
            <person name="Kalkreuter E."/>
            <person name="Kautsar S.A."/>
            <person name="Yang D."/>
            <person name="Bader C.D."/>
            <person name="Teijaro C.N."/>
            <person name="Fluegel L."/>
            <person name="Davis C.M."/>
            <person name="Simpson J.R."/>
            <person name="Lauterbach L."/>
            <person name="Steele A.D."/>
            <person name="Gui C."/>
            <person name="Meng S."/>
            <person name="Li G."/>
            <person name="Viehrig K."/>
            <person name="Ye F."/>
            <person name="Su P."/>
            <person name="Kiefer A.F."/>
            <person name="Nichols A."/>
            <person name="Cepeda A.J."/>
            <person name="Yan W."/>
            <person name="Fan B."/>
            <person name="Jiang Y."/>
            <person name="Adhikari A."/>
            <person name="Zheng C.-J."/>
            <person name="Schuster L."/>
            <person name="Cowan T.M."/>
            <person name="Smanski M.J."/>
            <person name="Chevrette M.G."/>
            <person name="De Carvalho L.P.S."/>
            <person name="Shen B."/>
        </authorList>
    </citation>
    <scope>NUCLEOTIDE SEQUENCE [LARGE SCALE GENOMIC DNA]</scope>
    <source>
        <strain evidence="3 4">NPDC012605</strain>
    </source>
</reference>
<dbReference type="RefSeq" id="WP_388307572.1">
    <property type="nucleotide sequence ID" value="NZ_JBIBDZ010000004.1"/>
</dbReference>
<keyword evidence="4" id="KW-1185">Reference proteome</keyword>
<evidence type="ECO:0000313" key="3">
    <source>
        <dbReference type="EMBL" id="MFF5919824.1"/>
    </source>
</evidence>
<feature type="domain" description="DUF6895" evidence="2">
    <location>
        <begin position="18"/>
        <end position="297"/>
    </location>
</feature>
<dbReference type="Pfam" id="PF21836">
    <property type="entry name" value="DUF6895"/>
    <property type="match status" value="1"/>
</dbReference>
<evidence type="ECO:0000259" key="2">
    <source>
        <dbReference type="Pfam" id="PF21836"/>
    </source>
</evidence>
<feature type="region of interest" description="Disordered" evidence="1">
    <location>
        <begin position="302"/>
        <end position="342"/>
    </location>
</feature>
<dbReference type="EMBL" id="JBIBDZ010000004">
    <property type="protein sequence ID" value="MFF5919824.1"/>
    <property type="molecule type" value="Genomic_DNA"/>
</dbReference>
<dbReference type="InterPro" id="IPR054190">
    <property type="entry name" value="DUF6895"/>
</dbReference>